<dbReference type="RefSeq" id="WP_084372121.1">
    <property type="nucleotide sequence ID" value="NZ_CP020814.1"/>
</dbReference>
<feature type="domain" description="Alkyl hydroperoxide reductase subunit C/ Thiol specific antioxidant" evidence="2">
    <location>
        <begin position="1"/>
        <end position="71"/>
    </location>
</feature>
<dbReference type="EMBL" id="CP020814">
    <property type="protein sequence ID" value="ARK31508.1"/>
    <property type="molecule type" value="Genomic_DNA"/>
</dbReference>
<reference evidence="3 4" key="1">
    <citation type="submission" date="2017-04" db="EMBL/GenBank/DDBJ databases">
        <title>Bacillus krulwichiae AM31D Genome sequencing and assembly.</title>
        <authorList>
            <person name="Krulwich T.A."/>
            <person name="Anastor L."/>
            <person name="Ehrlich R."/>
            <person name="Ehrlich G.D."/>
            <person name="Janto B."/>
        </authorList>
    </citation>
    <scope>NUCLEOTIDE SEQUENCE [LARGE SCALE GENOMIC DNA]</scope>
    <source>
        <strain evidence="3 4">AM31D</strain>
    </source>
</reference>
<name>A0A1X9MDJ8_9BACI</name>
<dbReference type="GO" id="GO:0016491">
    <property type="term" value="F:oxidoreductase activity"/>
    <property type="evidence" value="ECO:0007669"/>
    <property type="project" value="InterPro"/>
</dbReference>
<keyword evidence="1" id="KW-1015">Disulfide bond</keyword>
<dbReference type="STRING" id="199441.BkAM31D_17605"/>
<dbReference type="InterPro" id="IPR036249">
    <property type="entry name" value="Thioredoxin-like_sf"/>
</dbReference>
<dbReference type="KEGG" id="bkw:BkAM31D_17605"/>
<dbReference type="Gene3D" id="3.40.30.10">
    <property type="entry name" value="Glutaredoxin"/>
    <property type="match status" value="1"/>
</dbReference>
<dbReference type="AlphaFoldDB" id="A0A1X9MDJ8"/>
<dbReference type="InterPro" id="IPR000866">
    <property type="entry name" value="AhpC/TSA"/>
</dbReference>
<dbReference type="GO" id="GO:0016209">
    <property type="term" value="F:antioxidant activity"/>
    <property type="evidence" value="ECO:0007669"/>
    <property type="project" value="InterPro"/>
</dbReference>
<evidence type="ECO:0000259" key="2">
    <source>
        <dbReference type="Pfam" id="PF00578"/>
    </source>
</evidence>
<keyword evidence="4" id="KW-1185">Reference proteome</keyword>
<dbReference type="Proteomes" id="UP000193006">
    <property type="component" value="Chromosome"/>
</dbReference>
<organism evidence="3 4">
    <name type="scientific">Halalkalibacter krulwichiae</name>
    <dbReference type="NCBI Taxonomy" id="199441"/>
    <lineage>
        <taxon>Bacteria</taxon>
        <taxon>Bacillati</taxon>
        <taxon>Bacillota</taxon>
        <taxon>Bacilli</taxon>
        <taxon>Bacillales</taxon>
        <taxon>Bacillaceae</taxon>
        <taxon>Halalkalibacter</taxon>
    </lineage>
</organism>
<proteinExistence type="predicted"/>
<sequence>MQNNIELFDGIDADLYAISTDSPENSKRLKEAGAFTFSFLSDKSFSVLDRTKMKNDQISYRGISILDQDGTYIHHEINDFWGDQIEQTADIIYEQLNKVN</sequence>
<accession>A0A1X9MDJ8</accession>
<dbReference type="Pfam" id="PF00578">
    <property type="entry name" value="AhpC-TSA"/>
    <property type="match status" value="1"/>
</dbReference>
<evidence type="ECO:0000313" key="3">
    <source>
        <dbReference type="EMBL" id="ARK31508.1"/>
    </source>
</evidence>
<evidence type="ECO:0000256" key="1">
    <source>
        <dbReference type="ARBA" id="ARBA00023157"/>
    </source>
</evidence>
<evidence type="ECO:0000313" key="4">
    <source>
        <dbReference type="Proteomes" id="UP000193006"/>
    </source>
</evidence>
<dbReference type="SUPFAM" id="SSF52833">
    <property type="entry name" value="Thioredoxin-like"/>
    <property type="match status" value="1"/>
</dbReference>
<protein>
    <submittedName>
        <fullName evidence="3">AhpC/TSA family protein</fullName>
    </submittedName>
</protein>
<gene>
    <name evidence="3" type="ORF">BkAM31D_17605</name>
</gene>